<feature type="compositionally biased region" description="Polar residues" evidence="1">
    <location>
        <begin position="79"/>
        <end position="91"/>
    </location>
</feature>
<feature type="region of interest" description="Disordered" evidence="1">
    <location>
        <begin position="127"/>
        <end position="241"/>
    </location>
</feature>
<keyword evidence="2" id="KW-1133">Transmembrane helix</keyword>
<dbReference type="AlphaFoldDB" id="A0A8H6XDV2"/>
<dbReference type="Proteomes" id="UP000623467">
    <property type="component" value="Unassembled WGS sequence"/>
</dbReference>
<feature type="region of interest" description="Disordered" evidence="1">
    <location>
        <begin position="522"/>
        <end position="563"/>
    </location>
</feature>
<keyword evidence="2" id="KW-0472">Membrane</keyword>
<feature type="compositionally biased region" description="Low complexity" evidence="1">
    <location>
        <begin position="133"/>
        <end position="158"/>
    </location>
</feature>
<feature type="compositionally biased region" description="Polar residues" evidence="1">
    <location>
        <begin position="526"/>
        <end position="535"/>
    </location>
</feature>
<protein>
    <submittedName>
        <fullName evidence="3">Uncharacterized protein</fullName>
    </submittedName>
</protein>
<evidence type="ECO:0000313" key="4">
    <source>
        <dbReference type="Proteomes" id="UP000623467"/>
    </source>
</evidence>
<accession>A0A8H6XDV2</accession>
<keyword evidence="4" id="KW-1185">Reference proteome</keyword>
<feature type="compositionally biased region" description="Basic and acidic residues" evidence="1">
    <location>
        <begin position="543"/>
        <end position="556"/>
    </location>
</feature>
<feature type="region of interest" description="Disordered" evidence="1">
    <location>
        <begin position="1"/>
        <end position="92"/>
    </location>
</feature>
<dbReference type="EMBL" id="JACAZH010000031">
    <property type="protein sequence ID" value="KAF7339293.1"/>
    <property type="molecule type" value="Genomic_DNA"/>
</dbReference>
<reference evidence="3" key="1">
    <citation type="submission" date="2020-05" db="EMBL/GenBank/DDBJ databases">
        <title>Mycena genomes resolve the evolution of fungal bioluminescence.</title>
        <authorList>
            <person name="Tsai I.J."/>
        </authorList>
    </citation>
    <scope>NUCLEOTIDE SEQUENCE</scope>
    <source>
        <strain evidence="3">160909Yilan</strain>
    </source>
</reference>
<feature type="compositionally biased region" description="Basic and acidic residues" evidence="1">
    <location>
        <begin position="213"/>
        <end position="241"/>
    </location>
</feature>
<feature type="transmembrane region" description="Helical" evidence="2">
    <location>
        <begin position="854"/>
        <end position="874"/>
    </location>
</feature>
<proteinExistence type="predicted"/>
<feature type="transmembrane region" description="Helical" evidence="2">
    <location>
        <begin position="880"/>
        <end position="899"/>
    </location>
</feature>
<evidence type="ECO:0000256" key="1">
    <source>
        <dbReference type="SAM" id="MobiDB-lite"/>
    </source>
</evidence>
<feature type="compositionally biased region" description="Polar residues" evidence="1">
    <location>
        <begin position="41"/>
        <end position="55"/>
    </location>
</feature>
<organism evidence="3 4">
    <name type="scientific">Mycena sanguinolenta</name>
    <dbReference type="NCBI Taxonomy" id="230812"/>
    <lineage>
        <taxon>Eukaryota</taxon>
        <taxon>Fungi</taxon>
        <taxon>Dikarya</taxon>
        <taxon>Basidiomycota</taxon>
        <taxon>Agaricomycotina</taxon>
        <taxon>Agaricomycetes</taxon>
        <taxon>Agaricomycetidae</taxon>
        <taxon>Agaricales</taxon>
        <taxon>Marasmiineae</taxon>
        <taxon>Mycenaceae</taxon>
        <taxon>Mycena</taxon>
    </lineage>
</organism>
<name>A0A8H6XDV2_9AGAR</name>
<gene>
    <name evidence="3" type="ORF">MSAN_02142800</name>
</gene>
<keyword evidence="2" id="KW-0812">Transmembrane</keyword>
<evidence type="ECO:0000313" key="3">
    <source>
        <dbReference type="EMBL" id="KAF7339293.1"/>
    </source>
</evidence>
<feature type="transmembrane region" description="Helical" evidence="2">
    <location>
        <begin position="814"/>
        <end position="833"/>
    </location>
</feature>
<sequence length="900" mass="100652">MADLDLQAPTPRSQPLHFPDAEDPPPPRPFHAHPVRRSSPLAMTTTQNGSVGTSNGRRRVHSVNPGPSLPSHARGKRPVSTSLGASQTSSLREAMIDDSGIGLFSDEYDLYPRILQEVQRALKLKARREARLKSAASSPSSNKSEPVPSTSSPTKTSPLRATFPPISAPPPVPSIPEREPSTSGHSASRVGRHPVPSSLDEGTTLDWSGTGTEDERSERRWAMSITKRKDKDMKERHPSDSIVETRESMHAAKIMQIRTKISSSTLAKASAVGDQLRRRYKVIYNSLPMDDFNILKIARWFAGQDEVVKSSIDLAEPLTWLRHPGKVPQSQRNLSALIMEEFLIHLQGVPKSTDHQRLASLNSSPSLSVVSRPQFPSPQGSSYFNIGPSLTRKLSYEGRITFEPREARTSIDSRRSAESTYSSILSGSSLPVVVVPPSNTNTLHRRPPAPTLRATRCQNIPMTLDEGCGPLPYLPRTVIMFPGPATKANGRGVIPEKVSLSPIPDDRPSLFSSVEKLSVDLPPTATGRNFSQSKLRVSLPANEELRHQLERRRQQDADEEEASREYELKQQLLEATVAQNTRVRQLLHRVAAGVREYDEAQSSLSRSLTIPYEGIPRELVDAFSHDPAAVTGGTRSYKGWRAVDDIHNRLARQREIFQEFLSRAPRADHSPPPESGLANPIAALMQSLKTLESERQEIAWRATEVSHALTAVQSVHAEVKAAYNSTLSHTSVIYPEISTIVELEESYKDNYQYFWEVAMDVLTFILDTVAPFWRTYGKRVGTDVQDFLIIPLYRNEFTGEPKRYLIDTFPKRSLRHWVGLILFFAGTVALTVFQTQAAISSLWNFWLAGIPYTYVRRFLLIPFWISIIIQWWAVGVELSIVLTQLAVVVWWTGWYVNIFS</sequence>
<dbReference type="OrthoDB" id="3190515at2759"/>
<evidence type="ECO:0000256" key="2">
    <source>
        <dbReference type="SAM" id="Phobius"/>
    </source>
</evidence>
<comment type="caution">
    <text evidence="3">The sequence shown here is derived from an EMBL/GenBank/DDBJ whole genome shotgun (WGS) entry which is preliminary data.</text>
</comment>